<dbReference type="RefSeq" id="WP_048115615.1">
    <property type="nucleotide sequence ID" value="NZ_CP011070.1"/>
</dbReference>
<gene>
    <name evidence="2" type="ORF">NADRNF5_0642</name>
</gene>
<accession>A0A0D5C1B7</accession>
<dbReference type="HOGENOM" id="CLU_2021398_0_0_2"/>
<dbReference type="Proteomes" id="UP000032408">
    <property type="component" value="Chromosome"/>
</dbReference>
<dbReference type="GeneID" id="24819871"/>
<evidence type="ECO:0000313" key="2">
    <source>
        <dbReference type="EMBL" id="AJW70338.1"/>
    </source>
</evidence>
<keyword evidence="3" id="KW-1185">Reference proteome</keyword>
<reference evidence="3" key="1">
    <citation type="submission" date="2015-03" db="EMBL/GenBank/DDBJ databases">
        <title>Characterization of two novel Thaumarchaeota isolated from the Northern Adriatic Sea.</title>
        <authorList>
            <person name="Bayer B."/>
            <person name="Vojvoda J."/>
            <person name="Offre P."/>
            <person name="Srivastava A."/>
            <person name="Elisabeth N."/>
            <person name="Garcia J.A.L."/>
            <person name="Schleper C."/>
            <person name="Herndl G.J."/>
        </authorList>
    </citation>
    <scope>NUCLEOTIDE SEQUENCE [LARGE SCALE GENOMIC DNA]</scope>
    <source>
        <strain evidence="3">NF5</strain>
    </source>
</reference>
<protein>
    <submittedName>
        <fullName evidence="2">Uncharacterized protein</fullName>
    </submittedName>
</protein>
<reference evidence="2 3" key="2">
    <citation type="journal article" date="2016" name="ISME J.">
        <title>Physiological and genomic characterization of two novel marine thaumarchaeal strains indicates niche differentiation.</title>
        <authorList>
            <person name="Bayer B."/>
            <person name="Vojvoda J."/>
            <person name="Offre P."/>
            <person name="Alves R.J."/>
            <person name="Elisabeth N.H."/>
            <person name="Garcia J.A."/>
            <person name="Volland J.M."/>
            <person name="Srivastava A."/>
            <person name="Schleper C."/>
            <person name="Herndl G.J."/>
        </authorList>
    </citation>
    <scope>NUCLEOTIDE SEQUENCE [LARGE SCALE GENOMIC DNA]</scope>
    <source>
        <strain evidence="2 3">NF5</strain>
    </source>
</reference>
<name>A0A0D5C1B7_9ARCH</name>
<evidence type="ECO:0000256" key="1">
    <source>
        <dbReference type="SAM" id="Phobius"/>
    </source>
</evidence>
<keyword evidence="1" id="KW-0472">Membrane</keyword>
<keyword evidence="1" id="KW-1133">Transmembrane helix</keyword>
<dbReference type="EMBL" id="CP011070">
    <property type="protein sequence ID" value="AJW70338.1"/>
    <property type="molecule type" value="Genomic_DNA"/>
</dbReference>
<dbReference type="AlphaFoldDB" id="A0A0D5C1B7"/>
<evidence type="ECO:0000313" key="3">
    <source>
        <dbReference type="Proteomes" id="UP000032408"/>
    </source>
</evidence>
<dbReference type="KEGG" id="nin:NADRNF5_0642"/>
<feature type="transmembrane region" description="Helical" evidence="1">
    <location>
        <begin position="7"/>
        <end position="26"/>
    </location>
</feature>
<dbReference type="STRING" id="1580092.NADRNF5_0642"/>
<organism evidence="2 3">
    <name type="scientific">Nitrosopumilus adriaticus</name>
    <dbReference type="NCBI Taxonomy" id="1580092"/>
    <lineage>
        <taxon>Archaea</taxon>
        <taxon>Nitrososphaerota</taxon>
        <taxon>Nitrososphaeria</taxon>
        <taxon>Nitrosopumilales</taxon>
        <taxon>Nitrosopumilaceae</taxon>
        <taxon>Nitrosopumilus</taxon>
    </lineage>
</organism>
<sequence length="122" mass="13642">MKTRYKIILISFIAVILFYTTIVTYATNPFDVFNLNSIFYFPGIVKQLVANEGNGIICTDACGPCSAWGYEYILIDGQCVLPSVESCKLLDAPGEWAFDEWTCKPVCKNAYQENCATVGDRK</sequence>
<keyword evidence="1" id="KW-0812">Transmembrane</keyword>
<proteinExistence type="predicted"/>